<protein>
    <submittedName>
        <fullName evidence="1">Uncharacterized protein</fullName>
    </submittedName>
</protein>
<proteinExistence type="predicted"/>
<dbReference type="STRING" id="69771.A0A1V6PP03"/>
<name>A0A1V6PP03_PENDC</name>
<dbReference type="EMBL" id="MDYL01000001">
    <property type="protein sequence ID" value="OQD78643.1"/>
    <property type="molecule type" value="Genomic_DNA"/>
</dbReference>
<sequence length="223" mass="24287">MGAKLWDTINNVSDDLGVQIVTFLSRFGHPFPDRLLAVLEMFIGCTELKLDGVPFQAPFRDIVLDILAFSRSIVENNSINVKNLNGKLKENADQQVLVIAECAKRLGSMVASPGKSIESAFAGGCVFAASNKVMMAFIDIMRDLKKESDLGKAGQVTLAVSDISAEGPSMSTFDNSTDLFNLWPTESTTSSFNAENFVFDWSTIMGLDENMINSDLDFDFGSG</sequence>
<evidence type="ECO:0000313" key="1">
    <source>
        <dbReference type="EMBL" id="OQD78643.1"/>
    </source>
</evidence>
<keyword evidence="2" id="KW-1185">Reference proteome</keyword>
<dbReference type="AlphaFoldDB" id="A0A1V6PP03"/>
<accession>A0A1V6PP03</accession>
<dbReference type="Proteomes" id="UP000191522">
    <property type="component" value="Unassembled WGS sequence"/>
</dbReference>
<dbReference type="OrthoDB" id="2129491at2759"/>
<reference evidence="2" key="1">
    <citation type="journal article" date="2017" name="Nat. Microbiol.">
        <title>Global analysis of biosynthetic gene clusters reveals vast potential of secondary metabolite production in Penicillium species.</title>
        <authorList>
            <person name="Nielsen J.C."/>
            <person name="Grijseels S."/>
            <person name="Prigent S."/>
            <person name="Ji B."/>
            <person name="Dainat J."/>
            <person name="Nielsen K.F."/>
            <person name="Frisvad J.C."/>
            <person name="Workman M."/>
            <person name="Nielsen J."/>
        </authorList>
    </citation>
    <scope>NUCLEOTIDE SEQUENCE [LARGE SCALE GENOMIC DNA]</scope>
    <source>
        <strain evidence="2">IBT 11843</strain>
    </source>
</reference>
<organism evidence="1 2">
    <name type="scientific">Penicillium decumbens</name>
    <dbReference type="NCBI Taxonomy" id="69771"/>
    <lineage>
        <taxon>Eukaryota</taxon>
        <taxon>Fungi</taxon>
        <taxon>Dikarya</taxon>
        <taxon>Ascomycota</taxon>
        <taxon>Pezizomycotina</taxon>
        <taxon>Eurotiomycetes</taxon>
        <taxon>Eurotiomycetidae</taxon>
        <taxon>Eurotiales</taxon>
        <taxon>Aspergillaceae</taxon>
        <taxon>Penicillium</taxon>
    </lineage>
</organism>
<gene>
    <name evidence="1" type="ORF">PENDEC_c001G01016</name>
</gene>
<evidence type="ECO:0000313" key="2">
    <source>
        <dbReference type="Proteomes" id="UP000191522"/>
    </source>
</evidence>
<comment type="caution">
    <text evidence="1">The sequence shown here is derived from an EMBL/GenBank/DDBJ whole genome shotgun (WGS) entry which is preliminary data.</text>
</comment>